<evidence type="ECO:0000313" key="4">
    <source>
        <dbReference type="EMBL" id="KAK8092516.1"/>
    </source>
</evidence>
<evidence type="ECO:0000259" key="3">
    <source>
        <dbReference type="PROSITE" id="PS50048"/>
    </source>
</evidence>
<comment type="caution">
    <text evidence="4">The sequence shown here is derived from an EMBL/GenBank/DDBJ whole genome shotgun (WGS) entry which is preliminary data.</text>
</comment>
<dbReference type="Gene3D" id="4.10.240.10">
    <property type="entry name" value="Zn(2)-C6 fungal-type DNA-binding domain"/>
    <property type="match status" value="1"/>
</dbReference>
<evidence type="ECO:0000256" key="2">
    <source>
        <dbReference type="SAM" id="MobiDB-lite"/>
    </source>
</evidence>
<dbReference type="InterPro" id="IPR001138">
    <property type="entry name" value="Zn2Cys6_DnaBD"/>
</dbReference>
<dbReference type="Pfam" id="PF00172">
    <property type="entry name" value="Zn_clus"/>
    <property type="match status" value="1"/>
</dbReference>
<dbReference type="EMBL" id="JAQQWP010000013">
    <property type="protein sequence ID" value="KAK8092516.1"/>
    <property type="molecule type" value="Genomic_DNA"/>
</dbReference>
<feature type="compositionally biased region" description="Polar residues" evidence="2">
    <location>
        <begin position="197"/>
        <end position="207"/>
    </location>
</feature>
<name>A0AAW0Q593_9PEZI</name>
<gene>
    <name evidence="4" type="ORF">PG999_014715</name>
</gene>
<evidence type="ECO:0000313" key="5">
    <source>
        <dbReference type="Proteomes" id="UP001392437"/>
    </source>
</evidence>
<feature type="domain" description="Zn(2)-C6 fungal-type" evidence="3">
    <location>
        <begin position="9"/>
        <end position="42"/>
    </location>
</feature>
<dbReference type="Proteomes" id="UP001392437">
    <property type="component" value="Unassembled WGS sequence"/>
</dbReference>
<feature type="region of interest" description="Disordered" evidence="2">
    <location>
        <begin position="41"/>
        <end position="80"/>
    </location>
</feature>
<accession>A0AAW0Q593</accession>
<dbReference type="GO" id="GO:0000981">
    <property type="term" value="F:DNA-binding transcription factor activity, RNA polymerase II-specific"/>
    <property type="evidence" value="ECO:0007669"/>
    <property type="project" value="InterPro"/>
</dbReference>
<dbReference type="InterPro" id="IPR036864">
    <property type="entry name" value="Zn2-C6_fun-type_DNA-bd_sf"/>
</dbReference>
<organism evidence="4 5">
    <name type="scientific">Apiospora kogelbergensis</name>
    <dbReference type="NCBI Taxonomy" id="1337665"/>
    <lineage>
        <taxon>Eukaryota</taxon>
        <taxon>Fungi</taxon>
        <taxon>Dikarya</taxon>
        <taxon>Ascomycota</taxon>
        <taxon>Pezizomycotina</taxon>
        <taxon>Sordariomycetes</taxon>
        <taxon>Xylariomycetidae</taxon>
        <taxon>Amphisphaeriales</taxon>
        <taxon>Apiosporaceae</taxon>
        <taxon>Apiospora</taxon>
    </lineage>
</organism>
<dbReference type="PROSITE" id="PS50048">
    <property type="entry name" value="ZN2_CY6_FUNGAL_2"/>
    <property type="match status" value="1"/>
</dbReference>
<dbReference type="SUPFAM" id="SSF57701">
    <property type="entry name" value="Zn2/Cys6 DNA-binding domain"/>
    <property type="match status" value="1"/>
</dbReference>
<keyword evidence="1" id="KW-0539">Nucleus</keyword>
<protein>
    <recommendedName>
        <fullName evidence="3">Zn(2)-C6 fungal-type domain-containing protein</fullName>
    </recommendedName>
</protein>
<dbReference type="AlphaFoldDB" id="A0AAW0Q593"/>
<proteinExistence type="predicted"/>
<evidence type="ECO:0000256" key="1">
    <source>
        <dbReference type="ARBA" id="ARBA00023242"/>
    </source>
</evidence>
<feature type="region of interest" description="Disordered" evidence="2">
    <location>
        <begin position="195"/>
        <end position="224"/>
    </location>
</feature>
<keyword evidence="5" id="KW-1185">Reference proteome</keyword>
<reference evidence="4 5" key="1">
    <citation type="submission" date="2023-01" db="EMBL/GenBank/DDBJ databases">
        <title>Analysis of 21 Apiospora genomes using comparative genomics revels a genus with tremendous synthesis potential of carbohydrate active enzymes and secondary metabolites.</title>
        <authorList>
            <person name="Sorensen T."/>
        </authorList>
    </citation>
    <scope>NUCLEOTIDE SEQUENCE [LARGE SCALE GENOMIC DNA]</scope>
    <source>
        <strain evidence="4 5">CBS 117206</strain>
    </source>
</reference>
<dbReference type="PROSITE" id="PS00463">
    <property type="entry name" value="ZN2_CY6_FUNGAL_1"/>
    <property type="match status" value="1"/>
</dbReference>
<dbReference type="GO" id="GO:0008270">
    <property type="term" value="F:zinc ion binding"/>
    <property type="evidence" value="ECO:0007669"/>
    <property type="project" value="InterPro"/>
</dbReference>
<feature type="region of interest" description="Disordered" evidence="2">
    <location>
        <begin position="253"/>
        <end position="275"/>
    </location>
</feature>
<sequence length="407" mass="43769">MPKAAKRSACDRCRAKRVRCPRAEASTAPCPRCVRIDVPCVTGSPGYPGRPRKSNPVDHGDMPGNSVMDADVEPSPVPSSVLQQDMGHLDLPTPPANGPLPANTSAPWLETDDSGRWVAPSETQLFDFASATGEDLASGSFPSLQLAQLSTLPEPQALLGASDNLDMTYLVSPSVSRPSAASLLRGFGETLERRTSTTKTFLSSPRNTIEKCPESSDSVETDSDNPVAAMLTCTKELTEIVQALTAESRFDASSASPDWRDHRLLPGATASPTRTASPITTETILLVLSSYLGLMELHELIFRSACELLNRTSPDAIRSLKVKAVLRIGGLPSLQDIPGSAYAQGLLEVFKDHTQTLERCLGLPPMYCLSCEGLPISHLPREDIKPRIEMMRGAMTRMEALFGIGNA</sequence>
<dbReference type="CDD" id="cd00067">
    <property type="entry name" value="GAL4"/>
    <property type="match status" value="1"/>
</dbReference>